<dbReference type="InterPro" id="IPR029787">
    <property type="entry name" value="Nucleotide_cyclase"/>
</dbReference>
<dbReference type="CDD" id="cd01949">
    <property type="entry name" value="GGDEF"/>
    <property type="match status" value="1"/>
</dbReference>
<reference evidence="4 5" key="1">
    <citation type="submission" date="2021-03" db="EMBL/GenBank/DDBJ databases">
        <title>Novel species identification of genus Shewanella.</title>
        <authorList>
            <person name="Liu G."/>
            <person name="Zhang Q."/>
        </authorList>
    </citation>
    <scope>NUCLEOTIDE SEQUENCE [LARGE SCALE GENOMIC DNA]</scope>
    <source>
        <strain evidence="4 5">FJAT-51800</strain>
    </source>
</reference>
<dbReference type="PANTHER" id="PTHR45138">
    <property type="entry name" value="REGULATORY COMPONENTS OF SENSORY TRANSDUCTION SYSTEM"/>
    <property type="match status" value="1"/>
</dbReference>
<gene>
    <name evidence="4" type="ORF">JYB87_14920</name>
</gene>
<accession>A0ABX7QQ58</accession>
<dbReference type="Proteomes" id="UP000662770">
    <property type="component" value="Chromosome"/>
</dbReference>
<protein>
    <recommendedName>
        <fullName evidence="1">diguanylate cyclase</fullName>
        <ecNumber evidence="1">2.7.7.65</ecNumber>
    </recommendedName>
</protein>
<dbReference type="Pfam" id="PF00990">
    <property type="entry name" value="GGDEF"/>
    <property type="match status" value="1"/>
</dbReference>
<comment type="catalytic activity">
    <reaction evidence="2">
        <text>2 GTP = 3',3'-c-di-GMP + 2 diphosphate</text>
        <dbReference type="Rhea" id="RHEA:24898"/>
        <dbReference type="ChEBI" id="CHEBI:33019"/>
        <dbReference type="ChEBI" id="CHEBI:37565"/>
        <dbReference type="ChEBI" id="CHEBI:58805"/>
        <dbReference type="EC" id="2.7.7.65"/>
    </reaction>
</comment>
<dbReference type="NCBIfam" id="TIGR00254">
    <property type="entry name" value="GGDEF"/>
    <property type="match status" value="1"/>
</dbReference>
<evidence type="ECO:0000259" key="3">
    <source>
        <dbReference type="PROSITE" id="PS50887"/>
    </source>
</evidence>
<evidence type="ECO:0000313" key="5">
    <source>
        <dbReference type="Proteomes" id="UP000662770"/>
    </source>
</evidence>
<evidence type="ECO:0000256" key="2">
    <source>
        <dbReference type="ARBA" id="ARBA00034247"/>
    </source>
</evidence>
<dbReference type="InterPro" id="IPR050469">
    <property type="entry name" value="Diguanylate_Cyclase"/>
</dbReference>
<dbReference type="PROSITE" id="PS50887">
    <property type="entry name" value="GGDEF"/>
    <property type="match status" value="1"/>
</dbReference>
<dbReference type="SUPFAM" id="SSF55073">
    <property type="entry name" value="Nucleotide cyclase"/>
    <property type="match status" value="1"/>
</dbReference>
<dbReference type="EMBL" id="CP071503">
    <property type="protein sequence ID" value="QSX33015.1"/>
    <property type="molecule type" value="Genomic_DNA"/>
</dbReference>
<dbReference type="EC" id="2.7.7.65" evidence="1"/>
<name>A0ABX7QQ58_9GAMM</name>
<dbReference type="InterPro" id="IPR000160">
    <property type="entry name" value="GGDEF_dom"/>
</dbReference>
<dbReference type="InterPro" id="IPR043128">
    <property type="entry name" value="Rev_trsase/Diguanyl_cyclase"/>
</dbReference>
<feature type="domain" description="GGDEF" evidence="3">
    <location>
        <begin position="167"/>
        <end position="300"/>
    </location>
</feature>
<proteinExistence type="predicted"/>
<dbReference type="PANTHER" id="PTHR45138:SF9">
    <property type="entry name" value="DIGUANYLATE CYCLASE DGCM-RELATED"/>
    <property type="match status" value="1"/>
</dbReference>
<evidence type="ECO:0000313" key="4">
    <source>
        <dbReference type="EMBL" id="QSX33015.1"/>
    </source>
</evidence>
<evidence type="ECO:0000256" key="1">
    <source>
        <dbReference type="ARBA" id="ARBA00012528"/>
    </source>
</evidence>
<dbReference type="SMART" id="SM00267">
    <property type="entry name" value="GGDEF"/>
    <property type="match status" value="1"/>
</dbReference>
<sequence>MLSKAQLSQLLDKLPIPAYLLNARGKCLQRFGAQTTTAQPELIQPQMALAELLCPEKCQWLLAQLQQVLTSAQPLEVAFTVSQQELLSPHLLAAPKRWFNAQLQPLEFPINSAQLVLMQLQDVTLYQQQLEKSSHIDGVDTLANLYSQRHMDKELSAYFSLYHRHHAQSSLVLFELDYFNELKRQCDAATCERIIELVGNISLSAIRQEDRAFRYQQNGFVILMPYTDAEHAWGLIDRLRQTLHLRLLDMDLPQACTFISGGLSQFHHSDQRYIDVLSRADSGLIHAKELGHNRICMEQLH</sequence>
<keyword evidence="5" id="KW-1185">Reference proteome</keyword>
<organism evidence="4 5">
    <name type="scientific">Shewanella avicenniae</name>
    <dbReference type="NCBI Taxonomy" id="2814294"/>
    <lineage>
        <taxon>Bacteria</taxon>
        <taxon>Pseudomonadati</taxon>
        <taxon>Pseudomonadota</taxon>
        <taxon>Gammaproteobacteria</taxon>
        <taxon>Alteromonadales</taxon>
        <taxon>Shewanellaceae</taxon>
        <taxon>Shewanella</taxon>
    </lineage>
</organism>
<dbReference type="RefSeq" id="WP_207354251.1">
    <property type="nucleotide sequence ID" value="NZ_CP071503.1"/>
</dbReference>
<dbReference type="Gene3D" id="3.30.70.270">
    <property type="match status" value="1"/>
</dbReference>